<dbReference type="OrthoDB" id="10033548at2759"/>
<feature type="region of interest" description="Disordered" evidence="3">
    <location>
        <begin position="91"/>
        <end position="117"/>
    </location>
</feature>
<dbReference type="GO" id="GO:0008135">
    <property type="term" value="F:translation factor activity, RNA binding"/>
    <property type="evidence" value="ECO:0007669"/>
    <property type="project" value="TreeGrafter"/>
</dbReference>
<dbReference type="GO" id="GO:0043022">
    <property type="term" value="F:ribosome binding"/>
    <property type="evidence" value="ECO:0007669"/>
    <property type="project" value="TreeGrafter"/>
</dbReference>
<dbReference type="GO" id="GO:0005634">
    <property type="term" value="C:nucleus"/>
    <property type="evidence" value="ECO:0007669"/>
    <property type="project" value="TreeGrafter"/>
</dbReference>
<evidence type="ECO:0000313" key="5">
    <source>
        <dbReference type="EMBL" id="CAD7652842.1"/>
    </source>
</evidence>
<feature type="region of interest" description="Disordered" evidence="3">
    <location>
        <begin position="56"/>
        <end position="75"/>
    </location>
</feature>
<dbReference type="EMBL" id="OC920814">
    <property type="protein sequence ID" value="CAD7652842.1"/>
    <property type="molecule type" value="Genomic_DNA"/>
</dbReference>
<dbReference type="InterPro" id="IPR034819">
    <property type="entry name" value="CPEB"/>
</dbReference>
<dbReference type="SUPFAM" id="SSF54928">
    <property type="entry name" value="RNA-binding domain, RBD"/>
    <property type="match status" value="1"/>
</dbReference>
<dbReference type="GO" id="GO:2000766">
    <property type="term" value="P:negative regulation of cytoplasmic translation"/>
    <property type="evidence" value="ECO:0007669"/>
    <property type="project" value="TreeGrafter"/>
</dbReference>
<dbReference type="PANTHER" id="PTHR12566">
    <property type="entry name" value="CYTOPLASMIC POLYADENYLATION ELEMENT BINDING PROTEIN CPEB"/>
    <property type="match status" value="1"/>
</dbReference>
<sequence>MSKPSKDKLVDRGAQFTSHISFAPMRPRANTYPRLSFTDNSFGDPFAVGDHHFNCTDDHDSDNDNESDNTFYSPRNRKSDAIANYKLSVPKPTPLLKHKTNDSMGDSPMTPFKSPETPSPLVSPLYYNYMRSGSMTPNQLFAGMSSPLVSPYSVIPVRSIMNYGNMLSPIYSNSLSPMFGQSNGLQTTQHFTEFGSNDPIVQSAKSHRNAATHADPRHTWSGSVPNSAPNKTPVYSCKVFLGGVPWEMTDHDIKLTFSRFGNVNILRPGHHVRLSRTSQNKDKAGYLYLIFESDKQVKSLLSACIHDFSNGGKYYFALNQSRYRPKDVQIIPWNVNDTTFVKSPSARVDANKTVFVGALHGMLTAEGLALILEDLFGGVVYVGIDTDKHKYPIGSGRVTFSTTKSYTKAVQAAFIDVKSARFQKKIQIDPFLEDSNCSHCRTEKGPIFCRDLCMTYLCRNCWDITHSNEAMRNHQPIMRTKTPIMRNQINLN</sequence>
<feature type="domain" description="RRM" evidence="4">
    <location>
        <begin position="352"/>
        <end position="433"/>
    </location>
</feature>
<keyword evidence="6" id="KW-1185">Reference proteome</keyword>
<organism evidence="5">
    <name type="scientific">Oppiella nova</name>
    <dbReference type="NCBI Taxonomy" id="334625"/>
    <lineage>
        <taxon>Eukaryota</taxon>
        <taxon>Metazoa</taxon>
        <taxon>Ecdysozoa</taxon>
        <taxon>Arthropoda</taxon>
        <taxon>Chelicerata</taxon>
        <taxon>Arachnida</taxon>
        <taxon>Acari</taxon>
        <taxon>Acariformes</taxon>
        <taxon>Sarcoptiformes</taxon>
        <taxon>Oribatida</taxon>
        <taxon>Brachypylina</taxon>
        <taxon>Oppioidea</taxon>
        <taxon>Oppiidae</taxon>
        <taxon>Oppiella</taxon>
    </lineage>
</organism>
<keyword evidence="1 2" id="KW-0694">RNA-binding</keyword>
<feature type="domain" description="RRM" evidence="4">
    <location>
        <begin position="237"/>
        <end position="330"/>
    </location>
</feature>
<protein>
    <recommendedName>
        <fullName evidence="4">RRM domain-containing protein</fullName>
    </recommendedName>
</protein>
<dbReference type="EMBL" id="CAJPVJ010005989">
    <property type="protein sequence ID" value="CAG2170029.1"/>
    <property type="molecule type" value="Genomic_DNA"/>
</dbReference>
<dbReference type="PROSITE" id="PS50102">
    <property type="entry name" value="RRM"/>
    <property type="match status" value="2"/>
</dbReference>
<dbReference type="InterPro" id="IPR032296">
    <property type="entry name" value="CEBP_ZZ"/>
</dbReference>
<evidence type="ECO:0000256" key="2">
    <source>
        <dbReference type="PROSITE-ProRule" id="PRU00176"/>
    </source>
</evidence>
<evidence type="ECO:0000256" key="1">
    <source>
        <dbReference type="ARBA" id="ARBA00022884"/>
    </source>
</evidence>
<dbReference type="InterPro" id="IPR012677">
    <property type="entry name" value="Nucleotide-bd_a/b_plait_sf"/>
</dbReference>
<dbReference type="InterPro" id="IPR038446">
    <property type="entry name" value="CEBP_ZZ_sf"/>
</dbReference>
<proteinExistence type="predicted"/>
<dbReference type="InterPro" id="IPR000504">
    <property type="entry name" value="RRM_dom"/>
</dbReference>
<dbReference type="GO" id="GO:0043005">
    <property type="term" value="C:neuron projection"/>
    <property type="evidence" value="ECO:0007669"/>
    <property type="project" value="TreeGrafter"/>
</dbReference>
<dbReference type="PANTHER" id="PTHR12566:SF9">
    <property type="entry name" value="CYTOPLASMIC POLYADENYLATION ELEMENT-BINDING PROTEIN 1"/>
    <property type="match status" value="1"/>
</dbReference>
<evidence type="ECO:0000259" key="4">
    <source>
        <dbReference type="PROSITE" id="PS50102"/>
    </source>
</evidence>
<dbReference type="AlphaFoldDB" id="A0A7R9QPA2"/>
<dbReference type="InterPro" id="IPR035979">
    <property type="entry name" value="RBD_domain_sf"/>
</dbReference>
<dbReference type="FunFam" id="3.30.70.330:FF:000054">
    <property type="entry name" value="Cytoplasmic polyadenylation element-binding protein 1"/>
    <property type="match status" value="1"/>
</dbReference>
<dbReference type="Pfam" id="PF16367">
    <property type="entry name" value="RRM_7"/>
    <property type="match status" value="1"/>
</dbReference>
<dbReference type="GO" id="GO:0000900">
    <property type="term" value="F:mRNA regulatory element binding translation repressor activity"/>
    <property type="evidence" value="ECO:0007669"/>
    <property type="project" value="TreeGrafter"/>
</dbReference>
<dbReference type="GO" id="GO:0003730">
    <property type="term" value="F:mRNA 3'-UTR binding"/>
    <property type="evidence" value="ECO:0007669"/>
    <property type="project" value="InterPro"/>
</dbReference>
<dbReference type="GO" id="GO:0045202">
    <property type="term" value="C:synapse"/>
    <property type="evidence" value="ECO:0007669"/>
    <property type="project" value="TreeGrafter"/>
</dbReference>
<dbReference type="Proteomes" id="UP000728032">
    <property type="component" value="Unassembled WGS sequence"/>
</dbReference>
<dbReference type="CDD" id="cd19757">
    <property type="entry name" value="Bbox1"/>
    <property type="match status" value="1"/>
</dbReference>
<dbReference type="Gene3D" id="4.10.640.40">
    <property type="entry name" value="Cytoplasmic polyadenylation element-binding protein, ZZ domain"/>
    <property type="match status" value="1"/>
</dbReference>
<dbReference type="GO" id="GO:0005737">
    <property type="term" value="C:cytoplasm"/>
    <property type="evidence" value="ECO:0007669"/>
    <property type="project" value="TreeGrafter"/>
</dbReference>
<name>A0A7R9QPA2_9ACAR</name>
<dbReference type="Gene3D" id="3.30.70.330">
    <property type="match status" value="2"/>
</dbReference>
<gene>
    <name evidence="5" type="ORF">ONB1V03_LOCUS9501</name>
</gene>
<accession>A0A7R9QPA2</accession>
<dbReference type="Pfam" id="PF16366">
    <property type="entry name" value="CEBP_ZZ"/>
    <property type="match status" value="1"/>
</dbReference>
<evidence type="ECO:0000256" key="3">
    <source>
        <dbReference type="SAM" id="MobiDB-lite"/>
    </source>
</evidence>
<evidence type="ECO:0000313" key="6">
    <source>
        <dbReference type="Proteomes" id="UP000728032"/>
    </source>
</evidence>
<dbReference type="CDD" id="cd12725">
    <property type="entry name" value="RRM2_CPEB1"/>
    <property type="match status" value="1"/>
</dbReference>
<reference evidence="5" key="1">
    <citation type="submission" date="2020-11" db="EMBL/GenBank/DDBJ databases">
        <authorList>
            <person name="Tran Van P."/>
        </authorList>
    </citation>
    <scope>NUCLEOTIDE SEQUENCE</scope>
</reference>